<sequence length="773" mass="90620">MSEISVDLSEQSCPVFNLDKDKELILKNKNFIFGKNGSGKSTLTNLIRDQYQSEFDIRIFTGFESILTDSKLNAVVLGTENAEIKRKLDGIESDLEKLNVKLEPLESEYKSLTWMPEYEEDGIIISELLKKNNDAKKNYEQKDNEINRFYQDMARKLKQMNNPQITIPSYNKNYFISDIPKVKELNESEIMQSLETLREQAKQEVQSFKVPKTDFQRILDETNELIQYQIEETTILEEVGNDSKKKSFADFGRKIHEPGDKCAFCGNTYAPERSIQLENYFSAPVLKEYQEKLRNHVDKLEKEFSTYKQLGLLIENNFYNSFKDKVKQCNELLKLKQKGIIEYLNLLIIEVREKQSNNFMIKASLQMDIPESFSKEIAMISKLIQENNDYSEKLDDEQTKSREALRLHHVYQCLNLKEDYLIEWQGFELESFKLKELEKIVGISSTELESKKSAILGSESNPPKGTIKDLTYQIDELELEKSNLLKKTQNTSILAENINTRLKHSGKSDLQLELQKDENEIEHYLIKDGTNGVRPIDQISTGEKNIIAFLYFMENLSVAGHTKKKIIIFDDPMNSNDDTMQYLIITEMQKLYRGNYNENFNANRDYFICLTHNAHFYLNIQPHGYFKEKKIDTKDKTKTIEVSKYTKNNFYRIMNGVFRKITSEKEDLNTHYEYLWIELESLYENNLINSMLNTMRRIVETYTKFNNVKSQAFYKDKEEQEKLFNVNSHSIDDLSAELVGKTRDQLLELFKQLFYENSAKNHYNSHCKIAILI</sequence>
<comment type="caution">
    <text evidence="3">The sequence shown here is derived from an EMBL/GenBank/DDBJ whole genome shotgun (WGS) entry which is preliminary data.</text>
</comment>
<dbReference type="InterPro" id="IPR027417">
    <property type="entry name" value="P-loop_NTPase"/>
</dbReference>
<protein>
    <submittedName>
        <fullName evidence="3">Wobble nucleotide-excising tRNase</fullName>
    </submittedName>
</protein>
<feature type="coiled-coil region" evidence="1">
    <location>
        <begin position="467"/>
        <end position="527"/>
    </location>
</feature>
<proteinExistence type="predicted"/>
<gene>
    <name evidence="3" type="ORF">CLV38_13135</name>
</gene>
<dbReference type="RefSeq" id="WP_106195849.1">
    <property type="nucleotide sequence ID" value="NZ_PVTO01000031.1"/>
</dbReference>
<evidence type="ECO:0000313" key="3">
    <source>
        <dbReference type="EMBL" id="PRY76535.1"/>
    </source>
</evidence>
<feature type="domain" description="Protein CR006 P-loop" evidence="2">
    <location>
        <begin position="23"/>
        <end position="754"/>
    </location>
</feature>
<dbReference type="AlphaFoldDB" id="A0A2T0VX20"/>
<dbReference type="Pfam" id="PF13166">
    <property type="entry name" value="AAA_13"/>
    <property type="match status" value="1"/>
</dbReference>
<name>A0A2T0VX20_9LACT</name>
<feature type="coiled-coil region" evidence="1">
    <location>
        <begin position="81"/>
        <end position="152"/>
    </location>
</feature>
<dbReference type="SUPFAM" id="SSF52540">
    <property type="entry name" value="P-loop containing nucleoside triphosphate hydrolases"/>
    <property type="match status" value="2"/>
</dbReference>
<dbReference type="InterPro" id="IPR026866">
    <property type="entry name" value="CR006_AAA"/>
</dbReference>
<evidence type="ECO:0000259" key="2">
    <source>
        <dbReference type="Pfam" id="PF13166"/>
    </source>
</evidence>
<dbReference type="OrthoDB" id="9795565at2"/>
<keyword evidence="1" id="KW-0175">Coiled coil</keyword>
<organism evidence="3 4">
    <name type="scientific">Alkalibacterium olivapovliticus</name>
    <dbReference type="NCBI Taxonomy" id="99907"/>
    <lineage>
        <taxon>Bacteria</taxon>
        <taxon>Bacillati</taxon>
        <taxon>Bacillota</taxon>
        <taxon>Bacilli</taxon>
        <taxon>Lactobacillales</taxon>
        <taxon>Carnobacteriaceae</taxon>
        <taxon>Alkalibacterium</taxon>
    </lineage>
</organism>
<reference evidence="3 4" key="1">
    <citation type="submission" date="2018-03" db="EMBL/GenBank/DDBJ databases">
        <title>Genomic Encyclopedia of Archaeal and Bacterial Type Strains, Phase II (KMG-II): from individual species to whole genera.</title>
        <authorList>
            <person name="Goeker M."/>
        </authorList>
    </citation>
    <scope>NUCLEOTIDE SEQUENCE [LARGE SCALE GENOMIC DNA]</scope>
    <source>
        <strain evidence="3 4">DSM 13175</strain>
    </source>
</reference>
<accession>A0A2T0VX20</accession>
<dbReference type="Proteomes" id="UP000238205">
    <property type="component" value="Unassembled WGS sequence"/>
</dbReference>
<evidence type="ECO:0000256" key="1">
    <source>
        <dbReference type="SAM" id="Coils"/>
    </source>
</evidence>
<evidence type="ECO:0000313" key="4">
    <source>
        <dbReference type="Proteomes" id="UP000238205"/>
    </source>
</evidence>
<dbReference type="Gene3D" id="3.40.50.300">
    <property type="entry name" value="P-loop containing nucleotide triphosphate hydrolases"/>
    <property type="match status" value="1"/>
</dbReference>
<keyword evidence="4" id="KW-1185">Reference proteome</keyword>
<dbReference type="EMBL" id="PVTO01000031">
    <property type="protein sequence ID" value="PRY76535.1"/>
    <property type="molecule type" value="Genomic_DNA"/>
</dbReference>